<feature type="compositionally biased region" description="Polar residues" evidence="1">
    <location>
        <begin position="224"/>
        <end position="236"/>
    </location>
</feature>
<feature type="region of interest" description="Disordered" evidence="1">
    <location>
        <begin position="224"/>
        <end position="244"/>
    </location>
</feature>
<sequence>MEEKKFGLPLLSSDNALEDLKNLNFEGIDREVKSPTPEIVVAEVKSPRTVVVAAVDFDQRPKTGTAMALAAVVVLTLRQTLDIEEELKSPKMVVAAAAEFDRHLETVAATAALDLQLPLDIEQKIKSHFSTLELGFHVLIFFLLRVLRLSTQIKFDNGIAVLGGGCGRSSRFWWSIVELLSSALSLVHGAQRVCMGNKLPQNSCCNATSRHDNSIESAAGDMSITNASSQSGNENGTEPVVADAISNDSGLSGVQRVTNIVPTAASVDDNSPDNSAEVQLLPEEEETLDDSGSSNSEQIKSETSSVSLSESVRSKTPAPESEGRQEVEDEALNAMYLGKDYNNGNSCDTLAANGRLGESDMLGTESNEVRGEHADIKLGGDITVNSQKNK</sequence>
<dbReference type="EMBL" id="JBBPBN010000040">
    <property type="protein sequence ID" value="KAK8999565.1"/>
    <property type="molecule type" value="Genomic_DNA"/>
</dbReference>
<name>A0ABR2QFU9_9ROSI</name>
<accession>A0ABR2QFU9</accession>
<organism evidence="2 3">
    <name type="scientific">Hibiscus sabdariffa</name>
    <name type="common">roselle</name>
    <dbReference type="NCBI Taxonomy" id="183260"/>
    <lineage>
        <taxon>Eukaryota</taxon>
        <taxon>Viridiplantae</taxon>
        <taxon>Streptophyta</taxon>
        <taxon>Embryophyta</taxon>
        <taxon>Tracheophyta</taxon>
        <taxon>Spermatophyta</taxon>
        <taxon>Magnoliopsida</taxon>
        <taxon>eudicotyledons</taxon>
        <taxon>Gunneridae</taxon>
        <taxon>Pentapetalae</taxon>
        <taxon>rosids</taxon>
        <taxon>malvids</taxon>
        <taxon>Malvales</taxon>
        <taxon>Malvaceae</taxon>
        <taxon>Malvoideae</taxon>
        <taxon>Hibiscus</taxon>
    </lineage>
</organism>
<reference evidence="2 3" key="1">
    <citation type="journal article" date="2024" name="G3 (Bethesda)">
        <title>Genome assembly of Hibiscus sabdariffa L. provides insights into metabolisms of medicinal natural products.</title>
        <authorList>
            <person name="Kim T."/>
        </authorList>
    </citation>
    <scope>NUCLEOTIDE SEQUENCE [LARGE SCALE GENOMIC DNA]</scope>
    <source>
        <strain evidence="2">TK-2024</strain>
        <tissue evidence="2">Old leaves</tissue>
    </source>
</reference>
<gene>
    <name evidence="2" type="ORF">V6N11_070726</name>
</gene>
<evidence type="ECO:0000256" key="1">
    <source>
        <dbReference type="SAM" id="MobiDB-lite"/>
    </source>
</evidence>
<comment type="caution">
    <text evidence="2">The sequence shown here is derived from an EMBL/GenBank/DDBJ whole genome shotgun (WGS) entry which is preliminary data.</text>
</comment>
<feature type="region of interest" description="Disordered" evidence="1">
    <location>
        <begin position="283"/>
        <end position="327"/>
    </location>
</feature>
<feature type="compositionally biased region" description="Low complexity" evidence="1">
    <location>
        <begin position="301"/>
        <end position="316"/>
    </location>
</feature>
<evidence type="ECO:0000313" key="3">
    <source>
        <dbReference type="Proteomes" id="UP001396334"/>
    </source>
</evidence>
<proteinExistence type="predicted"/>
<dbReference type="Proteomes" id="UP001396334">
    <property type="component" value="Unassembled WGS sequence"/>
</dbReference>
<keyword evidence="3" id="KW-1185">Reference proteome</keyword>
<protein>
    <submittedName>
        <fullName evidence="2">Uncharacterized protein</fullName>
    </submittedName>
</protein>
<evidence type="ECO:0000313" key="2">
    <source>
        <dbReference type="EMBL" id="KAK8999565.1"/>
    </source>
</evidence>